<name>A0A8S1H5F7_9PELO</name>
<evidence type="ECO:0000259" key="2">
    <source>
        <dbReference type="PROSITE" id="PS50279"/>
    </source>
</evidence>
<dbReference type="Pfam" id="PF00014">
    <property type="entry name" value="Kunitz_BPTI"/>
    <property type="match status" value="1"/>
</dbReference>
<dbReference type="Gene3D" id="4.10.410.10">
    <property type="entry name" value="Pancreatic trypsin inhibitor Kunitz domain"/>
    <property type="match status" value="1"/>
</dbReference>
<dbReference type="PANTHER" id="PTHR47248:SF8">
    <property type="entry name" value="BPTI_KUNITZ INHIBITOR DOMAIN-CONTAINING PROTEIN-RELATED"/>
    <property type="match status" value="1"/>
</dbReference>
<reference evidence="3" key="1">
    <citation type="submission" date="2020-10" db="EMBL/GenBank/DDBJ databases">
        <authorList>
            <person name="Kikuchi T."/>
        </authorList>
    </citation>
    <scope>NUCLEOTIDE SEQUENCE</scope>
    <source>
        <strain evidence="3">NKZ352</strain>
    </source>
</reference>
<sequence length="188" mass="20889">MILVMLALATVPFAQASSNDKACFASLDRGSKCEEHGPVIKYYFDLELMTCFPFLMEGCSSGKNVFTSEQECYNRCTLADEFTCGANSKPQGHCTAADDHACKNGTRCVLGPEIGYCCDAKTQDAWIAEITPKCQEGELVEANFWYGKTRYLGRKCEHKFCPEGSECIEGKWRAHCCSRNKEIPIEAS</sequence>
<dbReference type="Proteomes" id="UP000835052">
    <property type="component" value="Unassembled WGS sequence"/>
</dbReference>
<organism evidence="3 4">
    <name type="scientific">Caenorhabditis auriculariae</name>
    <dbReference type="NCBI Taxonomy" id="2777116"/>
    <lineage>
        <taxon>Eukaryota</taxon>
        <taxon>Metazoa</taxon>
        <taxon>Ecdysozoa</taxon>
        <taxon>Nematoda</taxon>
        <taxon>Chromadorea</taxon>
        <taxon>Rhabditida</taxon>
        <taxon>Rhabditina</taxon>
        <taxon>Rhabditomorpha</taxon>
        <taxon>Rhabditoidea</taxon>
        <taxon>Rhabditidae</taxon>
        <taxon>Peloderinae</taxon>
        <taxon>Caenorhabditis</taxon>
    </lineage>
</organism>
<dbReference type="SMART" id="SM00131">
    <property type="entry name" value="KU"/>
    <property type="match status" value="1"/>
</dbReference>
<keyword evidence="1" id="KW-0732">Signal</keyword>
<dbReference type="GO" id="GO:0004867">
    <property type="term" value="F:serine-type endopeptidase inhibitor activity"/>
    <property type="evidence" value="ECO:0007669"/>
    <property type="project" value="InterPro"/>
</dbReference>
<dbReference type="PANTHER" id="PTHR47248">
    <property type="entry name" value="PROTEIN CBG06772"/>
    <property type="match status" value="1"/>
</dbReference>
<gene>
    <name evidence="3" type="ORF">CAUJ_LOCUS6546</name>
</gene>
<proteinExistence type="predicted"/>
<dbReference type="PROSITE" id="PS50279">
    <property type="entry name" value="BPTI_KUNITZ_2"/>
    <property type="match status" value="1"/>
</dbReference>
<dbReference type="SUPFAM" id="SSF57362">
    <property type="entry name" value="BPTI-like"/>
    <property type="match status" value="1"/>
</dbReference>
<evidence type="ECO:0000313" key="3">
    <source>
        <dbReference type="EMBL" id="CAD6190627.1"/>
    </source>
</evidence>
<dbReference type="InterPro" id="IPR020901">
    <property type="entry name" value="Prtase_inh_Kunz-CS"/>
</dbReference>
<dbReference type="AlphaFoldDB" id="A0A8S1H5F7"/>
<keyword evidence="4" id="KW-1185">Reference proteome</keyword>
<dbReference type="OrthoDB" id="4473401at2759"/>
<feature type="domain" description="BPTI/Kunitz inhibitor" evidence="2">
    <location>
        <begin position="23"/>
        <end position="76"/>
    </location>
</feature>
<dbReference type="InterPro" id="IPR002223">
    <property type="entry name" value="Kunitz_BPTI"/>
</dbReference>
<dbReference type="EMBL" id="CAJGYM010000016">
    <property type="protein sequence ID" value="CAD6190627.1"/>
    <property type="molecule type" value="Genomic_DNA"/>
</dbReference>
<protein>
    <recommendedName>
        <fullName evidence="2">BPTI/Kunitz inhibitor domain-containing protein</fullName>
    </recommendedName>
</protein>
<accession>A0A8S1H5F7</accession>
<dbReference type="InterPro" id="IPR036880">
    <property type="entry name" value="Kunitz_BPTI_sf"/>
</dbReference>
<feature type="signal peptide" evidence="1">
    <location>
        <begin position="1"/>
        <end position="16"/>
    </location>
</feature>
<comment type="caution">
    <text evidence="3">The sequence shown here is derived from an EMBL/GenBank/DDBJ whole genome shotgun (WGS) entry which is preliminary data.</text>
</comment>
<evidence type="ECO:0000256" key="1">
    <source>
        <dbReference type="SAM" id="SignalP"/>
    </source>
</evidence>
<feature type="chain" id="PRO_5035754494" description="BPTI/Kunitz inhibitor domain-containing protein" evidence="1">
    <location>
        <begin position="17"/>
        <end position="188"/>
    </location>
</feature>
<dbReference type="PROSITE" id="PS00280">
    <property type="entry name" value="BPTI_KUNITZ_1"/>
    <property type="match status" value="1"/>
</dbReference>
<dbReference type="InterPro" id="IPR052861">
    <property type="entry name" value="BPTI/Kunitz_domain"/>
</dbReference>
<evidence type="ECO:0000313" key="4">
    <source>
        <dbReference type="Proteomes" id="UP000835052"/>
    </source>
</evidence>